<dbReference type="EMBL" id="BMJV01000001">
    <property type="protein sequence ID" value="GGG64853.1"/>
    <property type="molecule type" value="Genomic_DNA"/>
</dbReference>
<dbReference type="InterPro" id="IPR003593">
    <property type="entry name" value="AAA+_ATPase"/>
</dbReference>
<feature type="transmembrane region" description="Helical" evidence="9">
    <location>
        <begin position="35"/>
        <end position="53"/>
    </location>
</feature>
<protein>
    <submittedName>
        <fullName evidence="12">ABC transporter ATP-binding protein</fullName>
    </submittedName>
</protein>
<dbReference type="InterPro" id="IPR011527">
    <property type="entry name" value="ABC1_TM_dom"/>
</dbReference>
<dbReference type="SUPFAM" id="SSF90123">
    <property type="entry name" value="ABC transporter transmembrane region"/>
    <property type="match status" value="1"/>
</dbReference>
<feature type="domain" description="ABC transporter" evidence="10">
    <location>
        <begin position="353"/>
        <end position="586"/>
    </location>
</feature>
<keyword evidence="7 9" id="KW-1133">Transmembrane helix</keyword>
<evidence type="ECO:0000256" key="3">
    <source>
        <dbReference type="ARBA" id="ARBA00022475"/>
    </source>
</evidence>
<evidence type="ECO:0000259" key="10">
    <source>
        <dbReference type="PROSITE" id="PS50893"/>
    </source>
</evidence>
<gene>
    <name evidence="12" type="ORF">GCM10011415_09440</name>
</gene>
<dbReference type="Pfam" id="PF00664">
    <property type="entry name" value="ABC_membrane"/>
    <property type="match status" value="1"/>
</dbReference>
<feature type="transmembrane region" description="Helical" evidence="9">
    <location>
        <begin position="176"/>
        <end position="194"/>
    </location>
</feature>
<evidence type="ECO:0000256" key="8">
    <source>
        <dbReference type="ARBA" id="ARBA00023136"/>
    </source>
</evidence>
<dbReference type="RefSeq" id="WP_229672921.1">
    <property type="nucleotide sequence ID" value="NZ_BMJV01000001.1"/>
</dbReference>
<feature type="transmembrane region" description="Helical" evidence="9">
    <location>
        <begin position="258"/>
        <end position="278"/>
    </location>
</feature>
<evidence type="ECO:0000256" key="2">
    <source>
        <dbReference type="ARBA" id="ARBA00022448"/>
    </source>
</evidence>
<proteinExistence type="predicted"/>
<dbReference type="GO" id="GO:0005886">
    <property type="term" value="C:plasma membrane"/>
    <property type="evidence" value="ECO:0007669"/>
    <property type="project" value="UniProtKB-SubCell"/>
</dbReference>
<keyword evidence="5" id="KW-0547">Nucleotide-binding</keyword>
<comment type="caution">
    <text evidence="12">The sequence shown here is derived from an EMBL/GenBank/DDBJ whole genome shotgun (WGS) entry which is preliminary data.</text>
</comment>
<organism evidence="12 13">
    <name type="scientific">Salipiger pallidus</name>
    <dbReference type="NCBI Taxonomy" id="1775170"/>
    <lineage>
        <taxon>Bacteria</taxon>
        <taxon>Pseudomonadati</taxon>
        <taxon>Pseudomonadota</taxon>
        <taxon>Alphaproteobacteria</taxon>
        <taxon>Rhodobacterales</taxon>
        <taxon>Roseobacteraceae</taxon>
        <taxon>Salipiger</taxon>
    </lineage>
</organism>
<dbReference type="PANTHER" id="PTHR43394:SF1">
    <property type="entry name" value="ATP-BINDING CASSETTE SUB-FAMILY B MEMBER 10, MITOCHONDRIAL"/>
    <property type="match status" value="1"/>
</dbReference>
<dbReference type="Gene3D" id="3.40.50.300">
    <property type="entry name" value="P-loop containing nucleotide triphosphate hydrolases"/>
    <property type="match status" value="1"/>
</dbReference>
<dbReference type="PROSITE" id="PS50893">
    <property type="entry name" value="ABC_TRANSPORTER_2"/>
    <property type="match status" value="1"/>
</dbReference>
<evidence type="ECO:0000256" key="4">
    <source>
        <dbReference type="ARBA" id="ARBA00022692"/>
    </source>
</evidence>
<keyword evidence="4 9" id="KW-0812">Transmembrane</keyword>
<sequence>MSKKDKHREPQTPKGNPRGLFLWLWWNYLWPYKGLLALALAFMMVEGSMFGLLSYMMKPMFDNVFVGGDASDLWWVGLVILGSFLLRAVASIVQKVVMTNVSERTVGDIRNDLVSHLMTLDGSFHQQHGPGYLMQRVEGDVGQISKVWRIIITGAGRDVVALISLFGVALGIDWRWTLVALVGVPLMVLPSILVQRYVRTNARQARDVAADLSTRLNEIFHGIVPVKLNRLERYQSKRYRKLTDRRILTETRASMGQATIPGLIDIMSGIGFMGVLFYGGGEILAGEKTVGDFMAFFTAIALAFEPLRRLGAVSGNWQIAAASIERLKELLDMVPALRDPASPLPRPEGVPQVRFADVQLSYGDQPVLRGASFVAEAGKTTALVGASGAGKSTVFNVLTRLVDPASGAVEVGGVPVSSMRLQELREMFSVVSQDALLFDETLRENILLGRKDIPEDRLNEVLEAAHVADFLPRLDGGLEARVGPRGSALSGGQRQRVAIARAILRDTPILLLDEATSALDVRSEAVVQGALDRLAVGRTTLVIAHRLSTVRGADKIIVMDQGRVVEQGTHEALLAENGTYARLHALQFAES</sequence>
<dbReference type="InterPro" id="IPR027417">
    <property type="entry name" value="P-loop_NTPase"/>
</dbReference>
<evidence type="ECO:0000256" key="6">
    <source>
        <dbReference type="ARBA" id="ARBA00022840"/>
    </source>
</evidence>
<dbReference type="GO" id="GO:0005524">
    <property type="term" value="F:ATP binding"/>
    <property type="evidence" value="ECO:0007669"/>
    <property type="project" value="UniProtKB-KW"/>
</dbReference>
<dbReference type="PROSITE" id="PS50929">
    <property type="entry name" value="ABC_TM1F"/>
    <property type="match status" value="1"/>
</dbReference>
<evidence type="ECO:0000256" key="9">
    <source>
        <dbReference type="SAM" id="Phobius"/>
    </source>
</evidence>
<dbReference type="SMART" id="SM00382">
    <property type="entry name" value="AAA"/>
    <property type="match status" value="1"/>
</dbReference>
<dbReference type="AlphaFoldDB" id="A0A8J2ZHV9"/>
<keyword evidence="8 9" id="KW-0472">Membrane</keyword>
<reference evidence="12" key="2">
    <citation type="submission" date="2020-09" db="EMBL/GenBank/DDBJ databases">
        <authorList>
            <person name="Sun Q."/>
            <person name="Zhou Y."/>
        </authorList>
    </citation>
    <scope>NUCLEOTIDE SEQUENCE</scope>
    <source>
        <strain evidence="12">CGMCC 1.15762</strain>
    </source>
</reference>
<dbReference type="GO" id="GO:0015421">
    <property type="term" value="F:ABC-type oligopeptide transporter activity"/>
    <property type="evidence" value="ECO:0007669"/>
    <property type="project" value="TreeGrafter"/>
</dbReference>
<dbReference type="Proteomes" id="UP000617145">
    <property type="component" value="Unassembled WGS sequence"/>
</dbReference>
<evidence type="ECO:0000256" key="1">
    <source>
        <dbReference type="ARBA" id="ARBA00004651"/>
    </source>
</evidence>
<accession>A0A8J2ZHV9</accession>
<dbReference type="InterPro" id="IPR039421">
    <property type="entry name" value="Type_1_exporter"/>
</dbReference>
<feature type="transmembrane region" description="Helical" evidence="9">
    <location>
        <begin position="73"/>
        <end position="93"/>
    </location>
</feature>
<keyword evidence="6 12" id="KW-0067">ATP-binding</keyword>
<evidence type="ECO:0000259" key="11">
    <source>
        <dbReference type="PROSITE" id="PS50929"/>
    </source>
</evidence>
<comment type="subcellular location">
    <subcellularLocation>
        <location evidence="1">Cell membrane</location>
        <topology evidence="1">Multi-pass membrane protein</topology>
    </subcellularLocation>
</comment>
<feature type="transmembrane region" description="Helical" evidence="9">
    <location>
        <begin position="150"/>
        <end position="170"/>
    </location>
</feature>
<dbReference type="PROSITE" id="PS00211">
    <property type="entry name" value="ABC_TRANSPORTER_1"/>
    <property type="match status" value="1"/>
</dbReference>
<dbReference type="Pfam" id="PF00005">
    <property type="entry name" value="ABC_tran"/>
    <property type="match status" value="1"/>
</dbReference>
<reference evidence="12" key="1">
    <citation type="journal article" date="2014" name="Int. J. Syst. Evol. Microbiol.">
        <title>Complete genome sequence of Corynebacterium casei LMG S-19264T (=DSM 44701T), isolated from a smear-ripened cheese.</title>
        <authorList>
            <consortium name="US DOE Joint Genome Institute (JGI-PGF)"/>
            <person name="Walter F."/>
            <person name="Albersmeier A."/>
            <person name="Kalinowski J."/>
            <person name="Ruckert C."/>
        </authorList>
    </citation>
    <scope>NUCLEOTIDE SEQUENCE</scope>
    <source>
        <strain evidence="12">CGMCC 1.15762</strain>
    </source>
</reference>
<dbReference type="Gene3D" id="1.20.1560.10">
    <property type="entry name" value="ABC transporter type 1, transmembrane domain"/>
    <property type="match status" value="1"/>
</dbReference>
<evidence type="ECO:0000313" key="12">
    <source>
        <dbReference type="EMBL" id="GGG64853.1"/>
    </source>
</evidence>
<dbReference type="InterPro" id="IPR036640">
    <property type="entry name" value="ABC1_TM_sf"/>
</dbReference>
<dbReference type="InterPro" id="IPR003439">
    <property type="entry name" value="ABC_transporter-like_ATP-bd"/>
</dbReference>
<keyword evidence="13" id="KW-1185">Reference proteome</keyword>
<dbReference type="InterPro" id="IPR017871">
    <property type="entry name" value="ABC_transporter-like_CS"/>
</dbReference>
<evidence type="ECO:0000256" key="7">
    <source>
        <dbReference type="ARBA" id="ARBA00022989"/>
    </source>
</evidence>
<dbReference type="GO" id="GO:0016887">
    <property type="term" value="F:ATP hydrolysis activity"/>
    <property type="evidence" value="ECO:0007669"/>
    <property type="project" value="InterPro"/>
</dbReference>
<feature type="domain" description="ABC transmembrane type-1" evidence="11">
    <location>
        <begin position="37"/>
        <end position="318"/>
    </location>
</feature>
<dbReference type="CDD" id="cd18552">
    <property type="entry name" value="ABC_6TM_MsbA_like"/>
    <property type="match status" value="1"/>
</dbReference>
<keyword evidence="2" id="KW-0813">Transport</keyword>
<evidence type="ECO:0000313" key="13">
    <source>
        <dbReference type="Proteomes" id="UP000617145"/>
    </source>
</evidence>
<evidence type="ECO:0000256" key="5">
    <source>
        <dbReference type="ARBA" id="ARBA00022741"/>
    </source>
</evidence>
<dbReference type="SUPFAM" id="SSF52540">
    <property type="entry name" value="P-loop containing nucleoside triphosphate hydrolases"/>
    <property type="match status" value="1"/>
</dbReference>
<dbReference type="PANTHER" id="PTHR43394">
    <property type="entry name" value="ATP-DEPENDENT PERMEASE MDL1, MITOCHONDRIAL"/>
    <property type="match status" value="1"/>
</dbReference>
<name>A0A8J2ZHV9_9RHOB</name>
<keyword evidence="3" id="KW-1003">Cell membrane</keyword>
<dbReference type="FunFam" id="3.40.50.300:FF:000221">
    <property type="entry name" value="Multidrug ABC transporter ATP-binding protein"/>
    <property type="match status" value="1"/>
</dbReference>